<dbReference type="PANTHER" id="PTHR43968">
    <property type="match status" value="1"/>
</dbReference>
<dbReference type="Pfam" id="PF00043">
    <property type="entry name" value="GST_C"/>
    <property type="match status" value="1"/>
</dbReference>
<dbReference type="InterPro" id="IPR004045">
    <property type="entry name" value="Glutathione_S-Trfase_N"/>
</dbReference>
<keyword evidence="3" id="KW-1185">Reference proteome</keyword>
<organism evidence="2 3">
    <name type="scientific">Ahniella affigens</name>
    <dbReference type="NCBI Taxonomy" id="2021234"/>
    <lineage>
        <taxon>Bacteria</taxon>
        <taxon>Pseudomonadati</taxon>
        <taxon>Pseudomonadota</taxon>
        <taxon>Gammaproteobacteria</taxon>
        <taxon>Lysobacterales</taxon>
        <taxon>Rhodanobacteraceae</taxon>
        <taxon>Ahniella</taxon>
    </lineage>
</organism>
<dbReference type="SFLD" id="SFLDS00019">
    <property type="entry name" value="Glutathione_Transferase_(cytos"/>
    <property type="match status" value="1"/>
</dbReference>
<reference evidence="2 3" key="1">
    <citation type="submission" date="2018-03" db="EMBL/GenBank/DDBJ databases">
        <title>Ahniella affigens gen. nov., sp. nov., a gammaproteobacterium isolated from sandy soil near a stream.</title>
        <authorList>
            <person name="Ko Y."/>
            <person name="Kim J.-H."/>
        </authorList>
    </citation>
    <scope>NUCLEOTIDE SEQUENCE [LARGE SCALE GENOMIC DNA]</scope>
    <source>
        <strain evidence="2 3">D13</strain>
    </source>
</reference>
<dbReference type="Pfam" id="PF13409">
    <property type="entry name" value="GST_N_2"/>
    <property type="match status" value="1"/>
</dbReference>
<dbReference type="EMBL" id="CP027860">
    <property type="protein sequence ID" value="AVP98196.1"/>
    <property type="molecule type" value="Genomic_DNA"/>
</dbReference>
<dbReference type="Gene3D" id="1.20.1050.10">
    <property type="match status" value="1"/>
</dbReference>
<dbReference type="SUPFAM" id="SSF47616">
    <property type="entry name" value="GST C-terminal domain-like"/>
    <property type="match status" value="1"/>
</dbReference>
<dbReference type="PANTHER" id="PTHR43968:SF6">
    <property type="entry name" value="GLUTATHIONE S-TRANSFERASE OMEGA"/>
    <property type="match status" value="1"/>
</dbReference>
<evidence type="ECO:0000313" key="2">
    <source>
        <dbReference type="EMBL" id="AVP98196.1"/>
    </source>
</evidence>
<name>A0A2P1PTM6_9GAMM</name>
<dbReference type="InterPro" id="IPR040079">
    <property type="entry name" value="Glutathione_S-Trfase"/>
</dbReference>
<dbReference type="InterPro" id="IPR036282">
    <property type="entry name" value="Glutathione-S-Trfase_C_sf"/>
</dbReference>
<accession>A0A2P1PTM6</accession>
<gene>
    <name evidence="2" type="ORF">C7S18_13780</name>
</gene>
<evidence type="ECO:0000313" key="3">
    <source>
        <dbReference type="Proteomes" id="UP000241074"/>
    </source>
</evidence>
<dbReference type="KEGG" id="xba:C7S18_13780"/>
<dbReference type="GO" id="GO:0005737">
    <property type="term" value="C:cytoplasm"/>
    <property type="evidence" value="ECO:0007669"/>
    <property type="project" value="TreeGrafter"/>
</dbReference>
<dbReference type="InterPro" id="IPR004046">
    <property type="entry name" value="GST_C"/>
</dbReference>
<sequence>MSSLTPASSLARRRAPTAARTRVVLTLYSGKDDLDSHRVRILLAAKGVSHELVLVEPGNLPAELVQLNPYHSTPTLVDRDLAIYEADLIGEYLEERYPHPALLPLDPQGRARVRLSLRRIEREWLSLVEPIQSGNKAQADGARKKLKEGLLAAVPAFKASKFFLNAEMTVADCALAALVWRLPALGVQLGREGHAVFEYGERFFRNPAYNRSMTDFERALRTHV</sequence>
<dbReference type="OrthoDB" id="9781431at2"/>
<dbReference type="SFLD" id="SFLDG00358">
    <property type="entry name" value="Main_(cytGST)"/>
    <property type="match status" value="1"/>
</dbReference>
<protein>
    <submittedName>
        <fullName evidence="2">Stringent starvation protein A</fullName>
    </submittedName>
</protein>
<dbReference type="Gene3D" id="3.40.30.10">
    <property type="entry name" value="Glutaredoxin"/>
    <property type="match status" value="1"/>
</dbReference>
<reference evidence="2 3" key="2">
    <citation type="submission" date="2018-03" db="EMBL/GenBank/DDBJ databases">
        <authorList>
            <person name="Keele B.F."/>
        </authorList>
    </citation>
    <scope>NUCLEOTIDE SEQUENCE [LARGE SCALE GENOMIC DNA]</scope>
    <source>
        <strain evidence="2 3">D13</strain>
    </source>
</reference>
<dbReference type="AlphaFoldDB" id="A0A2P1PTM6"/>
<dbReference type="Proteomes" id="UP000241074">
    <property type="component" value="Chromosome"/>
</dbReference>
<dbReference type="InterPro" id="IPR036249">
    <property type="entry name" value="Thioredoxin-like_sf"/>
</dbReference>
<feature type="domain" description="GST N-terminal" evidence="1">
    <location>
        <begin position="23"/>
        <end position="101"/>
    </location>
</feature>
<evidence type="ECO:0000259" key="1">
    <source>
        <dbReference type="PROSITE" id="PS50404"/>
    </source>
</evidence>
<dbReference type="PROSITE" id="PS50404">
    <property type="entry name" value="GST_NTER"/>
    <property type="match status" value="1"/>
</dbReference>
<proteinExistence type="predicted"/>
<dbReference type="RefSeq" id="WP_106892116.1">
    <property type="nucleotide sequence ID" value="NZ_CP027860.1"/>
</dbReference>
<dbReference type="InterPro" id="IPR050983">
    <property type="entry name" value="GST_Omega/HSP26"/>
</dbReference>
<dbReference type="SUPFAM" id="SSF52833">
    <property type="entry name" value="Thioredoxin-like"/>
    <property type="match status" value="1"/>
</dbReference>